<evidence type="ECO:0000313" key="1">
    <source>
        <dbReference type="EMBL" id="MBT9310708.1"/>
    </source>
</evidence>
<evidence type="ECO:0000313" key="2">
    <source>
        <dbReference type="Proteomes" id="UP001196661"/>
    </source>
</evidence>
<sequence>MSKTVKSPQARQFKFWLEQTLQDGMQYQSALFQRICTLDYEHRHQLYQKANQLAQNGADTIITRNDKACHLWLNLKCKADR</sequence>
<dbReference type="Proteomes" id="UP001196661">
    <property type="component" value="Unassembled WGS sequence"/>
</dbReference>
<keyword evidence="2" id="KW-1185">Reference proteome</keyword>
<comment type="caution">
    <text evidence="1">The sequence shown here is derived from an EMBL/GenBank/DDBJ whole genome shotgun (WGS) entry which is preliminary data.</text>
</comment>
<name>A0ABS5XZP0_9CYAN</name>
<organism evidence="1 2">
    <name type="scientific">Leptothoe kymatousa TAU-MAC 1615</name>
    <dbReference type="NCBI Taxonomy" id="2364775"/>
    <lineage>
        <taxon>Bacteria</taxon>
        <taxon>Bacillati</taxon>
        <taxon>Cyanobacteriota</taxon>
        <taxon>Cyanophyceae</taxon>
        <taxon>Nodosilineales</taxon>
        <taxon>Cymatolegaceae</taxon>
        <taxon>Leptothoe</taxon>
        <taxon>Leptothoe kymatousa</taxon>
    </lineage>
</organism>
<gene>
    <name evidence="1" type="ORF">IXB28_00685</name>
</gene>
<dbReference type="EMBL" id="JADOER010000002">
    <property type="protein sequence ID" value="MBT9310708.1"/>
    <property type="molecule type" value="Genomic_DNA"/>
</dbReference>
<dbReference type="RefSeq" id="WP_215616621.1">
    <property type="nucleotide sequence ID" value="NZ_JADOER010000002.1"/>
</dbReference>
<proteinExistence type="predicted"/>
<protein>
    <submittedName>
        <fullName evidence="1">Uncharacterized protein</fullName>
    </submittedName>
</protein>
<accession>A0ABS5XZP0</accession>
<reference evidence="1 2" key="1">
    <citation type="journal article" date="2021" name="Mar. Drugs">
        <title>Genome Reduction and Secondary Metabolism of the Marine Sponge-Associated Cyanobacterium Leptothoe.</title>
        <authorList>
            <person name="Konstantinou D."/>
            <person name="Popin R.V."/>
            <person name="Fewer D.P."/>
            <person name="Sivonen K."/>
            <person name="Gkelis S."/>
        </authorList>
    </citation>
    <scope>NUCLEOTIDE SEQUENCE [LARGE SCALE GENOMIC DNA]</scope>
    <source>
        <strain evidence="1 2">TAU-MAC 1615</strain>
    </source>
</reference>